<sequence length="356" mass="40903">MMDFIDEVKALAARIPNLKDSIMTEEATKNALVMPMINILGYNVFDPTEVVPEFTADHGTKKGEKVDYAIIKAGEPIMLIECKTLGSDLNTNHASQLFRYFNVTSAKVGILTNGTTYRFFSDLEDANKMDDKPFLEIDLLNLKDEQVEELKRFKKERFDVCELESVANELKYTKEIKQILLSEMNKPSEDFVKFFANLVYNGRITPNKRDQFTAITKKAFNQFINDRINERLKIAMSNKNHSDEVDVEEDIVEPVDDGIVTTEEEIEGYHIVKAILRETIAPDRIVMRDTKSYCGILLDDNNRKPICRLRFNSAQKYVGILDDDRKEIKTPINNLNDIYELTAKIKLVVEKMESDS</sequence>
<evidence type="ECO:0000313" key="2">
    <source>
        <dbReference type="EMBL" id="SDG05165.1"/>
    </source>
</evidence>
<dbReference type="Proteomes" id="UP000199259">
    <property type="component" value="Unassembled WGS sequence"/>
</dbReference>
<reference evidence="2 3" key="1">
    <citation type="submission" date="2016-10" db="EMBL/GenBank/DDBJ databases">
        <authorList>
            <person name="Varghese N."/>
            <person name="Submissions S."/>
        </authorList>
    </citation>
    <scope>NUCLEOTIDE SEQUENCE [LARGE SCALE GENOMIC DNA]</scope>
    <source>
        <strain evidence="2 3">PL 12/M</strain>
    </source>
</reference>
<dbReference type="InterPro" id="IPR007409">
    <property type="entry name" value="Restrct_endonuc_type1_HsdR_N"/>
</dbReference>
<dbReference type="GO" id="GO:0009035">
    <property type="term" value="F:type I site-specific deoxyribonuclease activity"/>
    <property type="evidence" value="ECO:0007669"/>
    <property type="project" value="UniProtKB-EC"/>
</dbReference>
<evidence type="ECO:0000259" key="1">
    <source>
        <dbReference type="Pfam" id="PF04313"/>
    </source>
</evidence>
<keyword evidence="3" id="KW-1185">Reference proteome</keyword>
<organism evidence="2 3">
    <name type="scientific">Methanolobus vulcani</name>
    <dbReference type="NCBI Taxonomy" id="38026"/>
    <lineage>
        <taxon>Archaea</taxon>
        <taxon>Methanobacteriati</taxon>
        <taxon>Methanobacteriota</taxon>
        <taxon>Stenosarchaea group</taxon>
        <taxon>Methanomicrobia</taxon>
        <taxon>Methanosarcinales</taxon>
        <taxon>Methanosarcinaceae</taxon>
        <taxon>Methanolobus</taxon>
    </lineage>
</organism>
<dbReference type="RefSeq" id="WP_238380793.1">
    <property type="nucleotide sequence ID" value="NZ_FNCA01000006.1"/>
</dbReference>
<name>A0A7Z7B2P0_9EURY</name>
<protein>
    <recommendedName>
        <fullName evidence="1">Restriction endonuclease type I HsdR N-terminal domain-containing protein</fullName>
    </recommendedName>
</protein>
<dbReference type="EMBL" id="FNCA01000006">
    <property type="protein sequence ID" value="SDG05165.1"/>
    <property type="molecule type" value="Genomic_DNA"/>
</dbReference>
<dbReference type="PIRSF" id="PIRSF035009">
    <property type="entry name" value="UCP035009_HSDR_N"/>
    <property type="match status" value="1"/>
</dbReference>
<dbReference type="Pfam" id="PF04313">
    <property type="entry name" value="HSDR_N"/>
    <property type="match status" value="1"/>
</dbReference>
<dbReference type="AlphaFoldDB" id="A0A7Z7B2P0"/>
<dbReference type="InterPro" id="IPR017035">
    <property type="entry name" value="UCP035009_HsdR_All3000-type"/>
</dbReference>
<gene>
    <name evidence="2" type="ORF">SAMN04488589_2045</name>
</gene>
<accession>A0A7Z7B2P0</accession>
<feature type="domain" description="Restriction endonuclease type I HsdR N-terminal" evidence="1">
    <location>
        <begin position="50"/>
        <end position="127"/>
    </location>
</feature>
<dbReference type="GO" id="GO:0003677">
    <property type="term" value="F:DNA binding"/>
    <property type="evidence" value="ECO:0007669"/>
    <property type="project" value="UniProtKB-KW"/>
</dbReference>
<dbReference type="GO" id="GO:0009307">
    <property type="term" value="P:DNA restriction-modification system"/>
    <property type="evidence" value="ECO:0007669"/>
    <property type="project" value="UniProtKB-KW"/>
</dbReference>
<proteinExistence type="predicted"/>
<dbReference type="GO" id="GO:0005524">
    <property type="term" value="F:ATP binding"/>
    <property type="evidence" value="ECO:0007669"/>
    <property type="project" value="UniProtKB-KW"/>
</dbReference>
<comment type="caution">
    <text evidence="2">The sequence shown here is derived from an EMBL/GenBank/DDBJ whole genome shotgun (WGS) entry which is preliminary data.</text>
</comment>
<evidence type="ECO:0000313" key="3">
    <source>
        <dbReference type="Proteomes" id="UP000199259"/>
    </source>
</evidence>